<dbReference type="SUPFAM" id="SSF51197">
    <property type="entry name" value="Clavaminate synthase-like"/>
    <property type="match status" value="1"/>
</dbReference>
<evidence type="ECO:0000313" key="4">
    <source>
        <dbReference type="Proteomes" id="UP000198341"/>
    </source>
</evidence>
<dbReference type="PANTHER" id="PTHR42256:SF1">
    <property type="entry name" value="FE2OG DIOXYGENASE DOMAIN-CONTAINING PROTEIN"/>
    <property type="match status" value="1"/>
</dbReference>
<evidence type="ECO:0000256" key="2">
    <source>
        <dbReference type="SAM" id="MobiDB-lite"/>
    </source>
</evidence>
<dbReference type="EMBL" id="FO082267">
    <property type="protein sequence ID" value="CCO19165.1"/>
    <property type="molecule type" value="Genomic_DNA"/>
</dbReference>
<dbReference type="Gene3D" id="2.60.120.590">
    <property type="entry name" value="Alpha-ketoglutarate-dependent dioxygenase AlkB-like"/>
    <property type="match status" value="1"/>
</dbReference>
<dbReference type="eggNOG" id="ENOG502REV2">
    <property type="taxonomic scope" value="Eukaryota"/>
</dbReference>
<comment type="similarity">
    <text evidence="1">Belongs to the alkB family.</text>
</comment>
<feature type="compositionally biased region" description="Basic and acidic residues" evidence="2">
    <location>
        <begin position="250"/>
        <end position="273"/>
    </location>
</feature>
<feature type="region of interest" description="Disordered" evidence="2">
    <location>
        <begin position="1"/>
        <end position="28"/>
    </location>
</feature>
<dbReference type="OrthoDB" id="445341at2759"/>
<feature type="compositionally biased region" description="Low complexity" evidence="2">
    <location>
        <begin position="11"/>
        <end position="28"/>
    </location>
</feature>
<name>K8F2V5_9CHLO</name>
<feature type="region of interest" description="Disordered" evidence="2">
    <location>
        <begin position="241"/>
        <end position="291"/>
    </location>
</feature>
<evidence type="ECO:0000256" key="1">
    <source>
        <dbReference type="ARBA" id="ARBA00007879"/>
    </source>
</evidence>
<evidence type="ECO:0000313" key="3">
    <source>
        <dbReference type="EMBL" id="CCO19165.1"/>
    </source>
</evidence>
<organism evidence="3 4">
    <name type="scientific">Bathycoccus prasinos</name>
    <dbReference type="NCBI Taxonomy" id="41875"/>
    <lineage>
        <taxon>Eukaryota</taxon>
        <taxon>Viridiplantae</taxon>
        <taxon>Chlorophyta</taxon>
        <taxon>Mamiellophyceae</taxon>
        <taxon>Mamiellales</taxon>
        <taxon>Bathycoccaceae</taxon>
        <taxon>Bathycoccus</taxon>
    </lineage>
</organism>
<accession>K8F2V5</accession>
<keyword evidence="4" id="KW-1185">Reference proteome</keyword>
<protein>
    <recommendedName>
        <fullName evidence="5">Fe2OG dioxygenase domain-containing protein</fullName>
    </recommendedName>
</protein>
<evidence type="ECO:0008006" key="5">
    <source>
        <dbReference type="Google" id="ProtNLM"/>
    </source>
</evidence>
<gene>
    <name evidence="3" type="ordered locus">Bathy12g03070</name>
</gene>
<dbReference type="KEGG" id="bpg:Bathy12g03070"/>
<reference evidence="3 4" key="1">
    <citation type="submission" date="2011-10" db="EMBL/GenBank/DDBJ databases">
        <authorList>
            <person name="Genoscope - CEA"/>
        </authorList>
    </citation>
    <scope>NUCLEOTIDE SEQUENCE [LARGE SCALE GENOMIC DNA]</scope>
    <source>
        <strain evidence="3 4">RCC 1105</strain>
    </source>
</reference>
<proteinExistence type="inferred from homology"/>
<dbReference type="GeneID" id="19012568"/>
<dbReference type="Proteomes" id="UP000198341">
    <property type="component" value="Chromosome 12"/>
</dbReference>
<dbReference type="AlphaFoldDB" id="K8F2V5"/>
<dbReference type="InterPro" id="IPR037151">
    <property type="entry name" value="AlkB-like_sf"/>
</dbReference>
<dbReference type="RefSeq" id="XP_007510050.1">
    <property type="nucleotide sequence ID" value="XM_007509988.1"/>
</dbReference>
<sequence>MSYQYRKKNSSEASVPSSSSSSKTTSTKFTNSITKYASQALKGSESKRVDANLLDSVAEIVSGNAVYIERFHCEESDYETLERLANDLDECSKEETEEGMINWSKHLKRENPEFSETFRTVVERMAEYFDVDVFATRLNFYRDGSDWKPYHHDSHAFGANGHKEDFTMGASFGAPRALSFLHEPSASSFEFPQKNGDVFAFSSEVNAAMKHGVPQLSGQEQFKVNPRFSIIAWGRRRSLNARNSSVSSSSDEKTTIAVDESRMPWHHDTKNNEENEQGGSYEVSLETPSSAKNANERVMSNNEVSELVQKFIKRKRNETRKTSKALVEHLKENNGIDDFDFVRMKKQARKYQRDDTISAKEFVESALDSRVSVDDLRNLASYLPNEQKKIELTNELQNYSSALPFLS</sequence>
<dbReference type="PANTHER" id="PTHR42256">
    <property type="entry name" value="OXOGLUTARATE/IRON-DEPENDENT DIOXYGENASE"/>
    <property type="match status" value="1"/>
</dbReference>